<dbReference type="Gene3D" id="3.40.50.1580">
    <property type="entry name" value="Nucleoside phosphorylase domain"/>
    <property type="match status" value="1"/>
</dbReference>
<dbReference type="SUPFAM" id="SSF53167">
    <property type="entry name" value="Purine and uridine phosphorylases"/>
    <property type="match status" value="1"/>
</dbReference>
<dbReference type="GO" id="GO:0070635">
    <property type="term" value="F:nicotinamide riboside hydrolase activity"/>
    <property type="evidence" value="ECO:0007669"/>
    <property type="project" value="EnsemblFungi"/>
</dbReference>
<evidence type="ECO:0000313" key="8">
    <source>
        <dbReference type="EMBL" id="KAH3673830.1"/>
    </source>
</evidence>
<dbReference type="InterPro" id="IPR035994">
    <property type="entry name" value="Nucleoside_phosphorylase_sf"/>
</dbReference>
<reference evidence="8" key="2">
    <citation type="submission" date="2021-01" db="EMBL/GenBank/DDBJ databases">
        <authorList>
            <person name="Schikora-Tamarit M.A."/>
        </authorList>
    </citation>
    <scope>NUCLEOTIDE SEQUENCE</scope>
    <source>
        <strain evidence="8">NCAIM Y.01608</strain>
    </source>
</reference>
<protein>
    <recommendedName>
        <fullName evidence="7">Purine nucleoside phosphorylase</fullName>
        <ecNumber evidence="7">2.4.2.1</ecNumber>
    </recommendedName>
    <alternativeName>
        <fullName evidence="7">Inosine-guanosine phosphorylase</fullName>
    </alternativeName>
</protein>
<dbReference type="GO" id="GO:0047724">
    <property type="term" value="F:inosine nucleosidase activity"/>
    <property type="evidence" value="ECO:0007669"/>
    <property type="project" value="EnsemblFungi"/>
</dbReference>
<dbReference type="GO" id="GO:0005737">
    <property type="term" value="C:cytoplasm"/>
    <property type="evidence" value="ECO:0007669"/>
    <property type="project" value="TreeGrafter"/>
</dbReference>
<reference evidence="8" key="1">
    <citation type="journal article" date="2021" name="Open Biol.">
        <title>Shared evolutionary footprints suggest mitochondrial oxidative damage underlies multiple complex I losses in fungi.</title>
        <authorList>
            <person name="Schikora-Tamarit M.A."/>
            <person name="Marcet-Houben M."/>
            <person name="Nosek J."/>
            <person name="Gabaldon T."/>
        </authorList>
    </citation>
    <scope>NUCLEOTIDE SEQUENCE</scope>
    <source>
        <strain evidence="8">NCAIM Y.01608</strain>
    </source>
</reference>
<dbReference type="EC" id="2.4.2.1" evidence="7"/>
<dbReference type="PANTHER" id="PTHR11904">
    <property type="entry name" value="METHYLTHIOADENOSINE/PURINE NUCLEOSIDE PHOSPHORYLASE"/>
    <property type="match status" value="1"/>
</dbReference>
<evidence type="ECO:0000256" key="1">
    <source>
        <dbReference type="ARBA" id="ARBA00000755"/>
    </source>
</evidence>
<dbReference type="RefSeq" id="XP_018210552.1">
    <property type="nucleotide sequence ID" value="XM_018356195.1"/>
</dbReference>
<evidence type="ECO:0000256" key="5">
    <source>
        <dbReference type="ARBA" id="ARBA00022679"/>
    </source>
</evidence>
<dbReference type="NCBIfam" id="NF006054">
    <property type="entry name" value="PRK08202.1"/>
    <property type="match status" value="1"/>
</dbReference>
<dbReference type="Pfam" id="PF01048">
    <property type="entry name" value="PNP_UDP_1"/>
    <property type="match status" value="1"/>
</dbReference>
<comment type="caution">
    <text evidence="8">The sequence shown here is derived from an EMBL/GenBank/DDBJ whole genome shotgun (WGS) entry which is preliminary data.</text>
</comment>
<evidence type="ECO:0000256" key="7">
    <source>
        <dbReference type="PIRNR" id="PIRNR000477"/>
    </source>
</evidence>
<name>A0A1B7SGK5_9ASCO</name>
<dbReference type="NCBIfam" id="TIGR01697">
    <property type="entry name" value="PNPH-PUNA-XAPA"/>
    <property type="match status" value="1"/>
</dbReference>
<evidence type="ECO:0000256" key="4">
    <source>
        <dbReference type="ARBA" id="ARBA00022676"/>
    </source>
</evidence>
<dbReference type="InterPro" id="IPR011268">
    <property type="entry name" value="Purine_phosphorylase"/>
</dbReference>
<dbReference type="CDD" id="cd09009">
    <property type="entry name" value="PNP-EcPNPII_like"/>
    <property type="match status" value="1"/>
</dbReference>
<sequence length="319" mass="34487">MAASPLGSETIDDKIESAKESILADLATRTTNKSLLSPKVLIICGSGLGGISEILKGETVSIPFHTIPNFKTSTVEGHVGKLLFGEIGTNRVPVMCMVGRLHFYEGYSFEEATFPVRVAASMGVTTLVVTNAAGGINPNYKPGDLMVISDHLNIPGMAGFHPLRGPNLDKYGPRFLPLSDAYDFDLRLEFLRLAKQVLRLKRTIHEGTYCYVAGPTYETRAEVRLIRKWGGDSVGMSTVPEVIIARHCGVKVFGLSLITNAGLGEPPISALECLQNGLKKEDVLDQTEGMASHEEVLENANSASKDVNILVEAFINTII</sequence>
<comment type="pathway">
    <text evidence="2 7">Purine metabolism; purine nucleoside salvage.</text>
</comment>
<dbReference type="PANTHER" id="PTHR11904:SF9">
    <property type="entry name" value="PURINE NUCLEOSIDE PHOSPHORYLASE-RELATED"/>
    <property type="match status" value="1"/>
</dbReference>
<dbReference type="PIRSF" id="PIRSF000477">
    <property type="entry name" value="PurNPase"/>
    <property type="match status" value="1"/>
</dbReference>
<dbReference type="GO" id="GO:0034355">
    <property type="term" value="P:NAD+ biosynthetic process via the salvage pathway"/>
    <property type="evidence" value="ECO:0007669"/>
    <property type="project" value="EnsemblFungi"/>
</dbReference>
<dbReference type="GO" id="GO:0046115">
    <property type="term" value="P:guanosine catabolic process"/>
    <property type="evidence" value="ECO:0007669"/>
    <property type="project" value="EnsemblFungi"/>
</dbReference>
<keyword evidence="9" id="KW-1185">Reference proteome</keyword>
<dbReference type="InterPro" id="IPR000845">
    <property type="entry name" value="Nucleoside_phosphorylase_d"/>
</dbReference>
<dbReference type="AlphaFoldDB" id="A0A1B7SGK5"/>
<comment type="similarity">
    <text evidence="3 7">Belongs to the PNP/MTAP phosphorylase family.</text>
</comment>
<proteinExistence type="inferred from homology"/>
<evidence type="ECO:0000256" key="2">
    <source>
        <dbReference type="ARBA" id="ARBA00005058"/>
    </source>
</evidence>
<evidence type="ECO:0000256" key="3">
    <source>
        <dbReference type="ARBA" id="ARBA00006751"/>
    </source>
</evidence>
<gene>
    <name evidence="8" type="ORF">OGATHE_001810</name>
</gene>
<keyword evidence="5 7" id="KW-0808">Transferase</keyword>
<accession>A0A1B7SGK5</accession>
<dbReference type="GO" id="GO:0019358">
    <property type="term" value="P:nicotinate nucleotide salvage"/>
    <property type="evidence" value="ECO:0007669"/>
    <property type="project" value="EnsemblFungi"/>
</dbReference>
<dbReference type="EMBL" id="JAEUBD010000526">
    <property type="protein sequence ID" value="KAH3673830.1"/>
    <property type="molecule type" value="Genomic_DNA"/>
</dbReference>
<comment type="function">
    <text evidence="6">The purine nucleoside phosphorylases catalyze the phosphorolytic breakdown of the N-glycosidic bond in the beta-(deoxy)ribonucleoside molecules, with the formation of the corresponding free purine bases and pentose-1-phosphate. Cleaves guanosine and inosine.</text>
</comment>
<dbReference type="Proteomes" id="UP000788993">
    <property type="component" value="Unassembled WGS sequence"/>
</dbReference>
<evidence type="ECO:0000313" key="9">
    <source>
        <dbReference type="Proteomes" id="UP000788993"/>
    </source>
</evidence>
<dbReference type="GO" id="GO:0004731">
    <property type="term" value="F:purine-nucleoside phosphorylase activity"/>
    <property type="evidence" value="ECO:0007669"/>
    <property type="project" value="UniProtKB-EC"/>
</dbReference>
<keyword evidence="4 7" id="KW-0328">Glycosyltransferase</keyword>
<comment type="catalytic activity">
    <reaction evidence="1">
        <text>a purine D-ribonucleoside + phosphate = a purine nucleobase + alpha-D-ribose 1-phosphate</text>
        <dbReference type="Rhea" id="RHEA:19805"/>
        <dbReference type="ChEBI" id="CHEBI:26386"/>
        <dbReference type="ChEBI" id="CHEBI:43474"/>
        <dbReference type="ChEBI" id="CHEBI:57720"/>
        <dbReference type="ChEBI" id="CHEBI:142355"/>
        <dbReference type="EC" id="2.4.2.1"/>
    </reaction>
</comment>
<dbReference type="GO" id="GO:0006148">
    <property type="term" value="P:inosine catabolic process"/>
    <property type="evidence" value="ECO:0007669"/>
    <property type="project" value="EnsemblFungi"/>
</dbReference>
<dbReference type="FunFam" id="3.40.50.1580:FF:000004">
    <property type="entry name" value="Purine nucleoside phosphorylase"/>
    <property type="match status" value="1"/>
</dbReference>
<organism evidence="8 9">
    <name type="scientific">Ogataea polymorpha</name>
    <dbReference type="NCBI Taxonomy" id="460523"/>
    <lineage>
        <taxon>Eukaryota</taxon>
        <taxon>Fungi</taxon>
        <taxon>Dikarya</taxon>
        <taxon>Ascomycota</taxon>
        <taxon>Saccharomycotina</taxon>
        <taxon>Pichiomycetes</taxon>
        <taxon>Pichiales</taxon>
        <taxon>Pichiaceae</taxon>
        <taxon>Ogataea</taxon>
    </lineage>
</organism>
<evidence type="ECO:0000256" key="6">
    <source>
        <dbReference type="ARBA" id="ARBA00058131"/>
    </source>
</evidence>